<protein>
    <recommendedName>
        <fullName evidence="3">Adhesin domain-containing protein</fullName>
    </recommendedName>
</protein>
<organism evidence="1 2">
    <name type="scientific">Anditalea andensis</name>
    <dbReference type="NCBI Taxonomy" id="1048983"/>
    <lineage>
        <taxon>Bacteria</taxon>
        <taxon>Pseudomonadati</taxon>
        <taxon>Bacteroidota</taxon>
        <taxon>Cytophagia</taxon>
        <taxon>Cytophagales</taxon>
        <taxon>Cytophagaceae</taxon>
        <taxon>Anditalea</taxon>
    </lineage>
</organism>
<evidence type="ECO:0000313" key="2">
    <source>
        <dbReference type="Proteomes" id="UP000027821"/>
    </source>
</evidence>
<reference evidence="1 2" key="1">
    <citation type="submission" date="2014-04" db="EMBL/GenBank/DDBJ databases">
        <title>Characterization and application of a salt tolerant electro-active bacterium.</title>
        <authorList>
            <person name="Yang L."/>
            <person name="Wei S."/>
            <person name="Tay Q.X.M."/>
        </authorList>
    </citation>
    <scope>NUCLEOTIDE SEQUENCE [LARGE SCALE GENOMIC DNA]</scope>
    <source>
        <strain evidence="1 2">LY1</strain>
    </source>
</reference>
<dbReference type="OrthoDB" id="942237at2"/>
<proteinExistence type="predicted"/>
<comment type="caution">
    <text evidence="1">The sequence shown here is derived from an EMBL/GenBank/DDBJ whole genome shotgun (WGS) entry which is preliminary data.</text>
</comment>
<dbReference type="AlphaFoldDB" id="A0A074KVA8"/>
<evidence type="ECO:0008006" key="3">
    <source>
        <dbReference type="Google" id="ProtNLM"/>
    </source>
</evidence>
<name>A0A074KVA8_9BACT</name>
<keyword evidence="2" id="KW-1185">Reference proteome</keyword>
<evidence type="ECO:0000313" key="1">
    <source>
        <dbReference type="EMBL" id="KEO72869.1"/>
    </source>
</evidence>
<accession>A0A074KVA8</accession>
<dbReference type="EMBL" id="JMIH01000023">
    <property type="protein sequence ID" value="KEO72869.1"/>
    <property type="molecule type" value="Genomic_DNA"/>
</dbReference>
<sequence length="295" mass="32347">MLRRVCLIIWAIVAFNTNIIAQINKEFKVEKTEDFSQVKLNFSSYKGISHIGRDHSGLPIFIEASLAKVNILPSFQYSVRNNILSATLDHRNVESESLGKSITSRLFPSSNDDFDHDWKVGLNTNFLYDLNLNFGIGRADIDLSNINVTKCKIKTATADVVLKYSKSIPNPISMDTMSVSVNMGNVEANGLNFSNAKQMIFDVNYGNVNLIFSGDMSQATHVRASVGAGSVNITLPDTDTPYIVKVQSTAMCRTSIPHYLKSIGNKTYISKGYSAGAGNLMTIEIDVSVGSVALK</sequence>
<dbReference type="RefSeq" id="WP_035075880.1">
    <property type="nucleotide sequence ID" value="NZ_JMIH01000023.1"/>
</dbReference>
<dbReference type="eggNOG" id="ENOG5032EEX">
    <property type="taxonomic scope" value="Bacteria"/>
</dbReference>
<dbReference type="Proteomes" id="UP000027821">
    <property type="component" value="Unassembled WGS sequence"/>
</dbReference>
<gene>
    <name evidence="1" type="ORF">EL17_14680</name>
</gene>
<dbReference type="STRING" id="1048983.EL17_14680"/>